<dbReference type="AlphaFoldDB" id="A0A7W7F7W5"/>
<evidence type="ECO:0000313" key="3">
    <source>
        <dbReference type="Proteomes" id="UP000566324"/>
    </source>
</evidence>
<organism evidence="2 3">
    <name type="scientific">Sphingosinicella soli</name>
    <dbReference type="NCBI Taxonomy" id="333708"/>
    <lineage>
        <taxon>Bacteria</taxon>
        <taxon>Pseudomonadati</taxon>
        <taxon>Pseudomonadota</taxon>
        <taxon>Alphaproteobacteria</taxon>
        <taxon>Sphingomonadales</taxon>
        <taxon>Sphingosinicellaceae</taxon>
        <taxon>Sphingosinicella</taxon>
    </lineage>
</organism>
<dbReference type="RefSeq" id="WP_184070307.1">
    <property type="nucleotide sequence ID" value="NZ_JACHNZ010000033.1"/>
</dbReference>
<reference evidence="2 3" key="1">
    <citation type="submission" date="2020-08" db="EMBL/GenBank/DDBJ databases">
        <title>Genomic Encyclopedia of Type Strains, Phase IV (KMG-IV): sequencing the most valuable type-strain genomes for metagenomic binning, comparative biology and taxonomic classification.</title>
        <authorList>
            <person name="Goeker M."/>
        </authorList>
    </citation>
    <scope>NUCLEOTIDE SEQUENCE [LARGE SCALE GENOMIC DNA]</scope>
    <source>
        <strain evidence="2 3">DSM 17328</strain>
    </source>
</reference>
<dbReference type="Proteomes" id="UP000566324">
    <property type="component" value="Unassembled WGS sequence"/>
</dbReference>
<dbReference type="EMBL" id="JACHNZ010000033">
    <property type="protein sequence ID" value="MBB4633052.1"/>
    <property type="molecule type" value="Genomic_DNA"/>
</dbReference>
<protein>
    <submittedName>
        <fullName evidence="2">Putative membrane protein</fullName>
    </submittedName>
</protein>
<gene>
    <name evidence="2" type="ORF">GGQ98_002681</name>
</gene>
<evidence type="ECO:0000256" key="1">
    <source>
        <dbReference type="SAM" id="Phobius"/>
    </source>
</evidence>
<feature type="transmembrane region" description="Helical" evidence="1">
    <location>
        <begin position="62"/>
        <end position="80"/>
    </location>
</feature>
<keyword evidence="1" id="KW-0812">Transmembrane</keyword>
<keyword evidence="1" id="KW-0472">Membrane</keyword>
<evidence type="ECO:0000313" key="2">
    <source>
        <dbReference type="EMBL" id="MBB4633052.1"/>
    </source>
</evidence>
<comment type="caution">
    <text evidence="2">The sequence shown here is derived from an EMBL/GenBank/DDBJ whole genome shotgun (WGS) entry which is preliminary data.</text>
</comment>
<accession>A0A7W7F7W5</accession>
<sequence>MASRPETQGFDLNRPTIVALLILVGAVSGLPTLIGAILAYVWRGAAENAAWEESHYAYHIRGFWITIVAVIALGVLTIITLGLAGFLFPLVSIWLVVRAIIAIAKAQRREPMPNPSTWLW</sequence>
<keyword evidence="1" id="KW-1133">Transmembrane helix</keyword>
<proteinExistence type="predicted"/>
<name>A0A7W7F7W5_9SPHN</name>
<keyword evidence="3" id="KW-1185">Reference proteome</keyword>
<feature type="transmembrane region" description="Helical" evidence="1">
    <location>
        <begin position="17"/>
        <end position="42"/>
    </location>
</feature>